<organism evidence="6 7">
    <name type="scientific">Candidatus Aquicultor secundus</name>
    <dbReference type="NCBI Taxonomy" id="1973895"/>
    <lineage>
        <taxon>Bacteria</taxon>
        <taxon>Bacillati</taxon>
        <taxon>Actinomycetota</taxon>
        <taxon>Candidatus Aquicultoria</taxon>
        <taxon>Candidatus Aquicultorales</taxon>
        <taxon>Candidatus Aquicultoraceae</taxon>
        <taxon>Candidatus Aquicultor</taxon>
    </lineage>
</organism>
<dbReference type="SUPFAM" id="SSF53335">
    <property type="entry name" value="S-adenosyl-L-methionine-dependent methyltransferases"/>
    <property type="match status" value="1"/>
</dbReference>
<dbReference type="GO" id="GO:0008610">
    <property type="term" value="P:lipid biosynthetic process"/>
    <property type="evidence" value="ECO:0007669"/>
    <property type="project" value="InterPro"/>
</dbReference>
<dbReference type="InterPro" id="IPR050723">
    <property type="entry name" value="CFA/CMAS"/>
</dbReference>
<proteinExistence type="inferred from homology"/>
<evidence type="ECO:0008006" key="8">
    <source>
        <dbReference type="Google" id="ProtNLM"/>
    </source>
</evidence>
<comment type="similarity">
    <text evidence="1">Belongs to the CFA/CMAS family.</text>
</comment>
<evidence type="ECO:0000256" key="5">
    <source>
        <dbReference type="ARBA" id="ARBA00023098"/>
    </source>
</evidence>
<protein>
    <recommendedName>
        <fullName evidence="8">Cyclopropane-fatty-acyl-phospholipid synthase</fullName>
    </recommendedName>
</protein>
<evidence type="ECO:0000313" key="6">
    <source>
        <dbReference type="EMBL" id="PIZ37803.1"/>
    </source>
</evidence>
<dbReference type="EMBL" id="PFNG01000164">
    <property type="protein sequence ID" value="PIZ37803.1"/>
    <property type="molecule type" value="Genomic_DNA"/>
</dbReference>
<dbReference type="CDD" id="cd02440">
    <property type="entry name" value="AdoMet_MTases"/>
    <property type="match status" value="1"/>
</dbReference>
<dbReference type="Proteomes" id="UP000230956">
    <property type="component" value="Unassembled WGS sequence"/>
</dbReference>
<dbReference type="AlphaFoldDB" id="A0A2M7T7A2"/>
<accession>A0A2M7T7A2</accession>
<dbReference type="PANTHER" id="PTHR43667">
    <property type="entry name" value="CYCLOPROPANE-FATTY-ACYL-PHOSPHOLIPID SYNTHASE"/>
    <property type="match status" value="1"/>
</dbReference>
<dbReference type="Pfam" id="PF02353">
    <property type="entry name" value="CMAS"/>
    <property type="match status" value="1"/>
</dbReference>
<dbReference type="Gene3D" id="3.40.50.150">
    <property type="entry name" value="Vaccinia Virus protein VP39"/>
    <property type="match status" value="1"/>
</dbReference>
<dbReference type="GO" id="GO:0008168">
    <property type="term" value="F:methyltransferase activity"/>
    <property type="evidence" value="ECO:0007669"/>
    <property type="project" value="UniProtKB-KW"/>
</dbReference>
<keyword evidence="4" id="KW-0949">S-adenosyl-L-methionine</keyword>
<evidence type="ECO:0000256" key="3">
    <source>
        <dbReference type="ARBA" id="ARBA00022679"/>
    </source>
</evidence>
<keyword evidence="5" id="KW-0443">Lipid metabolism</keyword>
<name>A0A2M7T7A2_9ACTN</name>
<sequence>MKAESLNSDLRDLIDFQAKAVSSHYDLPPKFFAGFLGPRMAYSCGYFADEDNTLEEAEENKLLLTAKKLDLKKEDTILDIGCGWGSFLFYAVENFGCQAVGITVSKEQAAFVNSVAEARGLKDKVRADVVHVYNMDYPREFFNKIVTIGAIEHMDDLHRVFSKSAPFLKEDGLMLVHGMTKPWSAREEELQGISSEVGEMVKEHFGVGYWKSLWELMEALEKSGFEILDHENITRHYQLTVERWLERLQENEAMLVDNIVPEETYREFLVFMAGYIVGFETSHTLCNQILCRKISCGDLRPALPLTRENIVLHSGKGCLCKKD</sequence>
<evidence type="ECO:0000313" key="7">
    <source>
        <dbReference type="Proteomes" id="UP000230956"/>
    </source>
</evidence>
<evidence type="ECO:0000256" key="2">
    <source>
        <dbReference type="ARBA" id="ARBA00022603"/>
    </source>
</evidence>
<dbReference type="PANTHER" id="PTHR43667:SF1">
    <property type="entry name" value="CYCLOPROPANE-FATTY-ACYL-PHOSPHOLIPID SYNTHASE"/>
    <property type="match status" value="1"/>
</dbReference>
<dbReference type="GO" id="GO:0032259">
    <property type="term" value="P:methylation"/>
    <property type="evidence" value="ECO:0007669"/>
    <property type="project" value="UniProtKB-KW"/>
</dbReference>
<dbReference type="InterPro" id="IPR029063">
    <property type="entry name" value="SAM-dependent_MTases_sf"/>
</dbReference>
<dbReference type="PIRSF" id="PIRSF003085">
    <property type="entry name" value="CMAS"/>
    <property type="match status" value="1"/>
</dbReference>
<dbReference type="InterPro" id="IPR003333">
    <property type="entry name" value="CMAS"/>
</dbReference>
<keyword evidence="3" id="KW-0808">Transferase</keyword>
<evidence type="ECO:0000256" key="4">
    <source>
        <dbReference type="ARBA" id="ARBA00022691"/>
    </source>
</evidence>
<gene>
    <name evidence="6" type="ORF">COY37_06850</name>
</gene>
<reference evidence="7" key="1">
    <citation type="submission" date="2017-09" db="EMBL/GenBank/DDBJ databases">
        <title>Depth-based differentiation of microbial function through sediment-hosted aquifers and enrichment of novel symbionts in the deep terrestrial subsurface.</title>
        <authorList>
            <person name="Probst A.J."/>
            <person name="Ladd B."/>
            <person name="Jarett J.K."/>
            <person name="Geller-Mcgrath D.E."/>
            <person name="Sieber C.M.K."/>
            <person name="Emerson J.B."/>
            <person name="Anantharaman K."/>
            <person name="Thomas B.C."/>
            <person name="Malmstrom R."/>
            <person name="Stieglmeier M."/>
            <person name="Klingl A."/>
            <person name="Woyke T."/>
            <person name="Ryan C.M."/>
            <person name="Banfield J.F."/>
        </authorList>
    </citation>
    <scope>NUCLEOTIDE SEQUENCE [LARGE SCALE GENOMIC DNA]</scope>
</reference>
<comment type="caution">
    <text evidence="6">The sequence shown here is derived from an EMBL/GenBank/DDBJ whole genome shotgun (WGS) entry which is preliminary data.</text>
</comment>
<evidence type="ECO:0000256" key="1">
    <source>
        <dbReference type="ARBA" id="ARBA00010815"/>
    </source>
</evidence>
<keyword evidence="2" id="KW-0489">Methyltransferase</keyword>
<dbReference type="RefSeq" id="WP_286677413.1">
    <property type="nucleotide sequence ID" value="NZ_MNXI01000004.1"/>
</dbReference>